<dbReference type="Pfam" id="PF01548">
    <property type="entry name" value="DEDD_Tnp_IS110"/>
    <property type="match status" value="1"/>
</dbReference>
<dbReference type="SUPFAM" id="SSF48150">
    <property type="entry name" value="DNA-glycosylase"/>
    <property type="match status" value="1"/>
</dbReference>
<dbReference type="InterPro" id="IPR002525">
    <property type="entry name" value="Transp_IS110-like_N"/>
</dbReference>
<organism evidence="4 5">
    <name type="scientific">Candidatus Faecalibacterium intestinigallinarum</name>
    <dbReference type="NCBI Taxonomy" id="2838581"/>
    <lineage>
        <taxon>Bacteria</taxon>
        <taxon>Bacillati</taxon>
        <taxon>Bacillota</taxon>
        <taxon>Clostridia</taxon>
        <taxon>Eubacteriales</taxon>
        <taxon>Oscillospiraceae</taxon>
        <taxon>Faecalibacterium</taxon>
    </lineage>
</organism>
<dbReference type="EMBL" id="DXHQ01000037">
    <property type="protein sequence ID" value="HIW08371.1"/>
    <property type="molecule type" value="Genomic_DNA"/>
</dbReference>
<dbReference type="GO" id="GO:0003677">
    <property type="term" value="F:DNA binding"/>
    <property type="evidence" value="ECO:0007669"/>
    <property type="project" value="InterPro"/>
</dbReference>
<evidence type="ECO:0000256" key="1">
    <source>
        <dbReference type="SAM" id="Coils"/>
    </source>
</evidence>
<dbReference type="PANTHER" id="PTHR33055:SF13">
    <property type="entry name" value="TRANSPOSASE"/>
    <property type="match status" value="1"/>
</dbReference>
<dbReference type="InterPro" id="IPR011257">
    <property type="entry name" value="DNA_glycosylase"/>
</dbReference>
<dbReference type="GO" id="GO:0004803">
    <property type="term" value="F:transposase activity"/>
    <property type="evidence" value="ECO:0007669"/>
    <property type="project" value="InterPro"/>
</dbReference>
<gene>
    <name evidence="4" type="ORF">H9890_03085</name>
</gene>
<dbReference type="Proteomes" id="UP000823933">
    <property type="component" value="Unassembled WGS sequence"/>
</dbReference>
<feature type="domain" description="Transposase IS110-like N-terminal" evidence="2">
    <location>
        <begin position="7"/>
        <end position="164"/>
    </location>
</feature>
<evidence type="ECO:0000259" key="3">
    <source>
        <dbReference type="Pfam" id="PF02371"/>
    </source>
</evidence>
<evidence type="ECO:0000313" key="5">
    <source>
        <dbReference type="Proteomes" id="UP000823933"/>
    </source>
</evidence>
<proteinExistence type="predicted"/>
<dbReference type="Pfam" id="PF02371">
    <property type="entry name" value="Transposase_20"/>
    <property type="match status" value="1"/>
</dbReference>
<dbReference type="InterPro" id="IPR003346">
    <property type="entry name" value="Transposase_20"/>
</dbReference>
<dbReference type="InterPro" id="IPR047650">
    <property type="entry name" value="Transpos_IS110"/>
</dbReference>
<sequence>MNFGPVVGIDVSKRFSDMCILSPDNQIFAQTKIYHDSTSMKRAEALLKKATEAFGGRPAVVMEATSHYHLILFQFFSDCGYDVLVVNPLQSSSMKDFSIRKRKTDKVDALKLAMLYRTKTLRPSQIPQSAIRALRLLCRERVELLNDVTRYKNRLTAFLDQIFPGYDKVFSDVGSITSRAVLSHFPTPAILLASDEYELVEVIATASKSGYKFAKKKAEALIKTAETAKVLGIHTCADESMILSVIPMLNTLSDRVAYLEQSIENLLAQVKTIRKNVELLQTIPGVGPHSASLIMAEIGDVSLFKKPKQLAAYFGLDPSERQSGTFRGTKNKLSKRGSPYARAALHMAVVNAVFKHANAPAANPVLSSYYEKKCKTKPAKVALAASMHKLIFIIFAVLRDQKPFELRTPEQHAREQGFIKAA</sequence>
<reference evidence="4" key="1">
    <citation type="journal article" date="2021" name="PeerJ">
        <title>Extensive microbial diversity within the chicken gut microbiome revealed by metagenomics and culture.</title>
        <authorList>
            <person name="Gilroy R."/>
            <person name="Ravi A."/>
            <person name="Getino M."/>
            <person name="Pursley I."/>
            <person name="Horton D.L."/>
            <person name="Alikhan N.F."/>
            <person name="Baker D."/>
            <person name="Gharbi K."/>
            <person name="Hall N."/>
            <person name="Watson M."/>
            <person name="Adriaenssens E.M."/>
            <person name="Foster-Nyarko E."/>
            <person name="Jarju S."/>
            <person name="Secka A."/>
            <person name="Antonio M."/>
            <person name="Oren A."/>
            <person name="Chaudhuri R.R."/>
            <person name="La Ragione R."/>
            <person name="Hildebrand F."/>
            <person name="Pallen M.J."/>
        </authorList>
    </citation>
    <scope>NUCLEOTIDE SEQUENCE</scope>
    <source>
        <strain evidence="4">ChiHcolR34-3080</strain>
    </source>
</reference>
<dbReference type="GO" id="GO:0006281">
    <property type="term" value="P:DNA repair"/>
    <property type="evidence" value="ECO:0007669"/>
    <property type="project" value="InterPro"/>
</dbReference>
<dbReference type="PANTHER" id="PTHR33055">
    <property type="entry name" value="TRANSPOSASE FOR INSERTION SEQUENCE ELEMENT IS1111A"/>
    <property type="match status" value="1"/>
</dbReference>
<protein>
    <submittedName>
        <fullName evidence="4">IS110 family transposase</fullName>
    </submittedName>
</protein>
<evidence type="ECO:0000259" key="2">
    <source>
        <dbReference type="Pfam" id="PF01548"/>
    </source>
</evidence>
<feature type="domain" description="Transposase IS116/IS110/IS902 C-terminal" evidence="3">
    <location>
        <begin position="278"/>
        <end position="358"/>
    </location>
</feature>
<dbReference type="NCBIfam" id="NF033542">
    <property type="entry name" value="transpos_IS110"/>
    <property type="match status" value="1"/>
</dbReference>
<reference evidence="4" key="2">
    <citation type="submission" date="2021-04" db="EMBL/GenBank/DDBJ databases">
        <authorList>
            <person name="Gilroy R."/>
        </authorList>
    </citation>
    <scope>NUCLEOTIDE SEQUENCE</scope>
    <source>
        <strain evidence="4">ChiHcolR34-3080</strain>
    </source>
</reference>
<dbReference type="AlphaFoldDB" id="A0A9D1TVL3"/>
<name>A0A9D1TVL3_9FIRM</name>
<evidence type="ECO:0000313" key="4">
    <source>
        <dbReference type="EMBL" id="HIW08371.1"/>
    </source>
</evidence>
<comment type="caution">
    <text evidence="4">The sequence shown here is derived from an EMBL/GenBank/DDBJ whole genome shotgun (WGS) entry which is preliminary data.</text>
</comment>
<dbReference type="GO" id="GO:0006313">
    <property type="term" value="P:DNA transposition"/>
    <property type="evidence" value="ECO:0007669"/>
    <property type="project" value="InterPro"/>
</dbReference>
<keyword evidence="1" id="KW-0175">Coiled coil</keyword>
<accession>A0A9D1TVL3</accession>
<feature type="coiled-coil region" evidence="1">
    <location>
        <begin position="249"/>
        <end position="283"/>
    </location>
</feature>